<keyword evidence="3" id="KW-1185">Reference proteome</keyword>
<feature type="domain" description="HMA" evidence="1">
    <location>
        <begin position="2"/>
        <end position="67"/>
    </location>
</feature>
<dbReference type="OrthoDB" id="689350at2759"/>
<dbReference type="Gene3D" id="3.30.70.100">
    <property type="match status" value="1"/>
</dbReference>
<dbReference type="Pfam" id="PF00403">
    <property type="entry name" value="HMA"/>
    <property type="match status" value="1"/>
</dbReference>
<dbReference type="InterPro" id="IPR006121">
    <property type="entry name" value="HMA_dom"/>
</dbReference>
<dbReference type="AlphaFoldDB" id="A0A1J7IV55"/>
<dbReference type="CDD" id="cd00371">
    <property type="entry name" value="HMA"/>
    <property type="match status" value="1"/>
</dbReference>
<proteinExistence type="predicted"/>
<accession>A0A1J7IV55</accession>
<dbReference type="SUPFAM" id="SSF55008">
    <property type="entry name" value="HMA, heavy metal-associated domain"/>
    <property type="match status" value="1"/>
</dbReference>
<evidence type="ECO:0000313" key="2">
    <source>
        <dbReference type="EMBL" id="OIW24985.1"/>
    </source>
</evidence>
<sequence>MTQSYEYDVQMSCGGCASAVRTAVTSLRDVHSVETSVEKQKVNVTVADDVTFDQVKLVIENAGKHVKGGRVIAGEGVTEMPVQAAAVN</sequence>
<organism evidence="2 3">
    <name type="scientific">Coniochaeta ligniaria NRRL 30616</name>
    <dbReference type="NCBI Taxonomy" id="1408157"/>
    <lineage>
        <taxon>Eukaryota</taxon>
        <taxon>Fungi</taxon>
        <taxon>Dikarya</taxon>
        <taxon>Ascomycota</taxon>
        <taxon>Pezizomycotina</taxon>
        <taxon>Sordariomycetes</taxon>
        <taxon>Sordariomycetidae</taxon>
        <taxon>Coniochaetales</taxon>
        <taxon>Coniochaetaceae</taxon>
        <taxon>Coniochaeta</taxon>
    </lineage>
</organism>
<gene>
    <name evidence="2" type="ORF">CONLIGDRAFT_603133</name>
</gene>
<name>A0A1J7IV55_9PEZI</name>
<dbReference type="EMBL" id="KV875102">
    <property type="protein sequence ID" value="OIW24985.1"/>
    <property type="molecule type" value="Genomic_DNA"/>
</dbReference>
<dbReference type="Proteomes" id="UP000182658">
    <property type="component" value="Unassembled WGS sequence"/>
</dbReference>
<evidence type="ECO:0000259" key="1">
    <source>
        <dbReference type="PROSITE" id="PS50846"/>
    </source>
</evidence>
<dbReference type="GO" id="GO:0046872">
    <property type="term" value="F:metal ion binding"/>
    <property type="evidence" value="ECO:0007669"/>
    <property type="project" value="InterPro"/>
</dbReference>
<reference evidence="2 3" key="1">
    <citation type="submission" date="2016-10" db="EMBL/GenBank/DDBJ databases">
        <title>Draft genome sequence of Coniochaeta ligniaria NRRL30616, a lignocellulolytic fungus for bioabatement of inhibitors in plant biomass hydrolysates.</title>
        <authorList>
            <consortium name="DOE Joint Genome Institute"/>
            <person name="Jimenez D.J."/>
            <person name="Hector R.E."/>
            <person name="Riley R."/>
            <person name="Sun H."/>
            <person name="Grigoriev I.V."/>
            <person name="Van Elsas J.D."/>
            <person name="Nichols N.N."/>
        </authorList>
    </citation>
    <scope>NUCLEOTIDE SEQUENCE [LARGE SCALE GENOMIC DNA]</scope>
    <source>
        <strain evidence="2 3">NRRL 30616</strain>
    </source>
</reference>
<dbReference type="InterPro" id="IPR036163">
    <property type="entry name" value="HMA_dom_sf"/>
</dbReference>
<evidence type="ECO:0000313" key="3">
    <source>
        <dbReference type="Proteomes" id="UP000182658"/>
    </source>
</evidence>
<dbReference type="InParanoid" id="A0A1J7IV55"/>
<dbReference type="STRING" id="1408157.A0A1J7IV55"/>
<dbReference type="PROSITE" id="PS50846">
    <property type="entry name" value="HMA_2"/>
    <property type="match status" value="1"/>
</dbReference>
<protein>
    <submittedName>
        <fullName evidence="2">Antioxidant and copper/iron homeostasis protein</fullName>
    </submittedName>
</protein>